<protein>
    <recommendedName>
        <fullName evidence="6">NADH-ubiquinone oxidoreductase 75 kDa subunit, mitochondrial</fullName>
        <ecNumber evidence="5">7.1.1.2</ecNumber>
    </recommendedName>
</protein>
<dbReference type="Pfam" id="PF13891">
    <property type="entry name" value="zf-C3HC3H_KANSL2"/>
    <property type="match status" value="2"/>
</dbReference>
<feature type="compositionally biased region" description="Polar residues" evidence="29">
    <location>
        <begin position="1462"/>
        <end position="1483"/>
    </location>
</feature>
<reference evidence="33 34" key="1">
    <citation type="submission" date="2019-01" db="EMBL/GenBank/DDBJ databases">
        <title>A chromosome-scale genome assembly of the yellow perch, Perca flavescens.</title>
        <authorList>
            <person name="Feron R."/>
            <person name="Morvezen R."/>
            <person name="Bestin A."/>
            <person name="Haffray P."/>
            <person name="Klopp C."/>
            <person name="Zahm M."/>
            <person name="Cabau C."/>
            <person name="Roques C."/>
            <person name="Donnadieu C."/>
            <person name="Bouchez O."/>
            <person name="Christie M."/>
            <person name="Larson W."/>
            <person name="Guiguen Y."/>
        </authorList>
    </citation>
    <scope>NUCLEOTIDE SEQUENCE [LARGE SCALE GENOMIC DNA]</scope>
    <source>
        <strain evidence="33">YP-PL-M2</strain>
        <tissue evidence="33">Blood</tissue>
    </source>
</reference>
<sequence length="1871" mass="205111">MFDASARRAHCTSSSSVPTVTFIRELAAFSSKQPTNERERCTFRVTQGTPSLDFNTSTQELNNKKKGQERQLDPSGEQPGIITESLYHRGDILATMGDSGEDYGNYTYEYDMEYGSLMRKQTLASMLRLPVVSRSLFPAAITKGCAAATNNARTTATAAASNLLEVFVDGNPIMVEPGTTVLQACEKVGMQIPRFCYHERLSVAGNCRMCLVEIEKVPKPVAACAMPVMKGWNILTNSDKTRKAREGVMEFLLANHPLDCPICDQGGECDLQDQSMQFGSDRSRFTESKRAVEDKNIGPLIKTIMTRCIQCTRCVRFASEIAGVEDLGTTGRGNDLQIGTYVEKMFMSELSGNIIDICPVGALTSKPYAFTARPWETRKTESIDVLDAVGSNIVVTTRGGEVMRILPRLNEDVNEEWISDKTRFAYDGLKRQRLTQPMVKNESGQLVPTTWEDVLSRVAGALQGVQGNDVAAIVGGLVDAEALISLKDLLNRLNSENLCTEEMFPTFGAGCDLRSNYLLNTGIAGIEEADLLLLVGTNPRYEAPLFNARIRKRQVKGCKYNNLCWLHNELQVALLGKEVDLSYTYDHLGESAKVLQEIASGTHPFSKILAKAKHPVVVVGSSCLQREDGAAIMAAVSTIAHNVRIRSGTEETWKVLNVLHRVASQVAALDLGYKPGVEAIRKNPPKVLFLLGADAGCITRQDLPKDSFIIYQGHHGDVGAPMADILLPGAAYTEKCSTYVNTEGRAQQTKVAVSAPGMAREDWKIIRAISELAGVTLPYDTLDEVRDRLAEVSPNLLRYDDVEEANYFKQANELSKAVNQAILTGSLVPPQLTVKDFYMTDPISRASQTMANEYLTQPIPIQADVVKNKSHVMYEGKHIHFSEVDNKPLCSYSPKLCKQRRLNGYAFCIRHVLEDKTAPFKQCEYVAKYNSQRCTNPIPKSEDRRYCNSHLQVLGFIPKKERKKKHDALEEMRSRAHLESVALNITVPSLALKAPNGLDELPPSPPCTRLLPLPDGELLDPFAFYEDDTDGEEVGTPWKGSAIKKKLQSRLVLNQKLCHDTDLFQPPPEHFSPSPAPRVLPSSPLNTHLPRQQSGLLQPPQHSSVTSFIFPGQQQGLLCNPPPPQTVNFLPPGMPANAAPSPVQPSGPSLSRKMPFTATHLPVSCKDSGSNNQRHMVVMRPAAFSPSASCMARLQHLVQLCAKTHEEHEDLFPHLGLDWSEDSADDDDEEEAETFDPFQSSWRPQNGLEDESGSSRRTRLLRLCSYLQEKYKHMCRQERASIRQKRYRYAFRKALLHAASNNPNCAGQLIQELRGASRSSSSVAPARQQNTDTGTCSGSTKGQACNNRALPFTRQCFQHILLNRSQQLFASCTARFADGQQCSIPVFDITHQTPLCEEHAKKMDNFLRGDGKRRVQHQQQRKPRKKTKPPALTKKHKKKRRRGPRRPQKPIPPALPQGNLGMPSTSLAMPSQASIRSPSTPDLSTEELPDDITNEMADIPNDLELNQEDFSDVLPRLPDDLQDFDLFEGKNGELLPTTEEAEELVRALQAMGSYPDSLVCLTSMGDLAPSEGVDHRAMTVFPGPVQPGGMGDLLNSRIPTENFTSLELEDNLLQSTGGHFPPSPPSQPANQPQTSCSNLTSSSSTVAHSTTSLLTQTSITERTFSRAHASHVLAKSNAPTSSPQGSHYSSEHVPSPYSDHISSPHASSFQTDTPLLLEVPLSGAPGPPRSSWNNLPLPLTDPTQFGNLIGSESHLISTSLSTPPATTHSVTLQPMAALSAMPQSGMTGLTTSPSPSSSLPSSSHDLLTSTQPKQQLPQFSAAFGHQLASHSGIPKDVQPSHSSTAPPAGFSIVSATAASANSATPPFTQSK</sequence>
<dbReference type="Gene3D" id="3.30.70.20">
    <property type="match status" value="1"/>
</dbReference>
<dbReference type="Gene3D" id="3.40.50.740">
    <property type="match status" value="1"/>
</dbReference>
<comment type="caution">
    <text evidence="33">The sequence shown here is derived from an EMBL/GenBank/DDBJ whole genome shotgun (WGS) entry which is preliminary data.</text>
</comment>
<dbReference type="PROSITE" id="PS00643">
    <property type="entry name" value="COMPLEX1_75K_3"/>
    <property type="match status" value="1"/>
</dbReference>
<evidence type="ECO:0000256" key="11">
    <source>
        <dbReference type="ARBA" id="ARBA00022723"/>
    </source>
</evidence>
<evidence type="ECO:0000259" key="30">
    <source>
        <dbReference type="PROSITE" id="PS51085"/>
    </source>
</evidence>
<dbReference type="InterPro" id="IPR054351">
    <property type="entry name" value="NADH_UbQ_OxRdtase_ferredoxin"/>
</dbReference>
<name>A0A484CVB2_PERFV</name>
<keyword evidence="16" id="KW-0007">Acetylation</keyword>
<dbReference type="EC" id="7.1.1.2" evidence="5"/>
<feature type="compositionally biased region" description="Basic and acidic residues" evidence="29">
    <location>
        <begin position="62"/>
        <end position="72"/>
    </location>
</feature>
<keyword evidence="12" id="KW-0999">Mitochondrion inner membrane</keyword>
<dbReference type="InterPro" id="IPR000283">
    <property type="entry name" value="NADH_UbQ_OxRdtase_75kDa_su_CS"/>
</dbReference>
<evidence type="ECO:0000259" key="32">
    <source>
        <dbReference type="PROSITE" id="PS51839"/>
    </source>
</evidence>
<dbReference type="GO" id="GO:0016651">
    <property type="term" value="F:oxidoreductase activity, acting on NAD(P)H"/>
    <property type="evidence" value="ECO:0007669"/>
    <property type="project" value="InterPro"/>
</dbReference>
<keyword evidence="18" id="KW-0408">Iron</keyword>
<dbReference type="Pfam" id="PF09326">
    <property type="entry name" value="NADH_dhqG_C"/>
    <property type="match status" value="1"/>
</dbReference>
<evidence type="ECO:0000256" key="10">
    <source>
        <dbReference type="ARBA" id="ARBA00022714"/>
    </source>
</evidence>
<dbReference type="InterPro" id="IPR036010">
    <property type="entry name" value="2Fe-2S_ferredoxin-like_sf"/>
</dbReference>
<evidence type="ECO:0000259" key="31">
    <source>
        <dbReference type="PROSITE" id="PS51669"/>
    </source>
</evidence>
<feature type="region of interest" description="Disordered" evidence="29">
    <location>
        <begin position="1217"/>
        <end position="1254"/>
    </location>
</feature>
<dbReference type="InterPro" id="IPR025927">
    <property type="entry name" value="Znf_KANL2-like"/>
</dbReference>
<keyword evidence="21" id="KW-0830">Ubiquinone</keyword>
<evidence type="ECO:0000256" key="29">
    <source>
        <dbReference type="SAM" id="MobiDB-lite"/>
    </source>
</evidence>
<keyword evidence="20" id="KW-0520">NAD</keyword>
<feature type="compositionally biased region" description="Low complexity" evidence="29">
    <location>
        <begin position="1628"/>
        <end position="1648"/>
    </location>
</feature>
<dbReference type="SUPFAM" id="SSF53706">
    <property type="entry name" value="Formate dehydrogenase/DMSO reductase, domains 1-3"/>
    <property type="match status" value="1"/>
</dbReference>
<keyword evidence="19" id="KW-0411">Iron-sulfur</keyword>
<evidence type="ECO:0000256" key="5">
    <source>
        <dbReference type="ARBA" id="ARBA00012944"/>
    </source>
</evidence>
<dbReference type="FunFam" id="3.10.20.740:FF:000001">
    <property type="entry name" value="NADH-quinone oxidoreductase subunit G"/>
    <property type="match status" value="1"/>
</dbReference>
<dbReference type="PANTHER" id="PTHR16198:SF2">
    <property type="entry name" value="INO80 COMPLEX SUBUNIT D"/>
    <property type="match status" value="1"/>
</dbReference>
<dbReference type="InterPro" id="IPR006963">
    <property type="entry name" value="Mopterin_OxRdtase_4Fe-4S_dom"/>
</dbReference>
<gene>
    <name evidence="33" type="ORF">EPR50_G00117800</name>
</gene>
<dbReference type="PROSITE" id="PS51669">
    <property type="entry name" value="4FE4S_MOW_BIS_MGD"/>
    <property type="match status" value="1"/>
</dbReference>
<dbReference type="NCBIfam" id="TIGR01973">
    <property type="entry name" value="NuoG"/>
    <property type="match status" value="1"/>
</dbReference>
<dbReference type="GO" id="GO:0008137">
    <property type="term" value="F:NADH dehydrogenase (ubiquinone) activity"/>
    <property type="evidence" value="ECO:0007669"/>
    <property type="project" value="UniProtKB-EC"/>
</dbReference>
<evidence type="ECO:0000256" key="16">
    <source>
        <dbReference type="ARBA" id="ARBA00022990"/>
    </source>
</evidence>
<keyword evidence="15" id="KW-0249">Electron transport</keyword>
<dbReference type="GO" id="GO:0045271">
    <property type="term" value="C:respiratory chain complex I"/>
    <property type="evidence" value="ECO:0007669"/>
    <property type="project" value="UniProtKB-ARBA"/>
</dbReference>
<feature type="compositionally biased region" description="Polar residues" evidence="29">
    <location>
        <begin position="1328"/>
        <end position="1340"/>
    </location>
</feature>
<evidence type="ECO:0000313" key="34">
    <source>
        <dbReference type="Proteomes" id="UP000295070"/>
    </source>
</evidence>
<evidence type="ECO:0000256" key="13">
    <source>
        <dbReference type="ARBA" id="ARBA00022946"/>
    </source>
</evidence>
<evidence type="ECO:0000256" key="6">
    <source>
        <dbReference type="ARBA" id="ARBA00013888"/>
    </source>
</evidence>
<evidence type="ECO:0000256" key="23">
    <source>
        <dbReference type="ARBA" id="ARBA00023136"/>
    </source>
</evidence>
<dbReference type="Gene3D" id="3.30.200.210">
    <property type="match status" value="1"/>
</dbReference>
<dbReference type="InterPro" id="IPR001041">
    <property type="entry name" value="2Fe-2S_ferredoxin-type"/>
</dbReference>
<evidence type="ECO:0000256" key="21">
    <source>
        <dbReference type="ARBA" id="ARBA00023075"/>
    </source>
</evidence>
<dbReference type="SUPFAM" id="SSF54292">
    <property type="entry name" value="2Fe-2S ferredoxin-like"/>
    <property type="match status" value="1"/>
</dbReference>
<evidence type="ECO:0000256" key="8">
    <source>
        <dbReference type="ARBA" id="ARBA00022485"/>
    </source>
</evidence>
<keyword evidence="8" id="KW-0004">4Fe-4S</keyword>
<feature type="domain" description="4Fe-4S Mo/W bis-MGD-type" evidence="31">
    <location>
        <begin position="377"/>
        <end position="433"/>
    </location>
</feature>
<feature type="region of interest" description="Disordered" evidence="29">
    <location>
        <begin position="1063"/>
        <end position="1107"/>
    </location>
</feature>
<feature type="compositionally biased region" description="Polar residues" evidence="29">
    <location>
        <begin position="1677"/>
        <end position="1688"/>
    </location>
</feature>
<feature type="region of interest" description="Disordered" evidence="29">
    <location>
        <begin position="1409"/>
        <end position="1488"/>
    </location>
</feature>
<evidence type="ECO:0000256" key="17">
    <source>
        <dbReference type="ARBA" id="ARBA00023002"/>
    </source>
</evidence>
<dbReference type="PROSITE" id="PS00642">
    <property type="entry name" value="COMPLEX1_75K_2"/>
    <property type="match status" value="1"/>
</dbReference>
<comment type="cofactor">
    <cofactor evidence="1">
        <name>[4Fe-4S] cluster</name>
        <dbReference type="ChEBI" id="CHEBI:49883"/>
    </cofactor>
</comment>
<dbReference type="FunFam" id="3.40.50.740:FF:000002">
    <property type="entry name" value="NADH-ubiquinone oxidoreductase 75 kDa subunit, mitochondrial"/>
    <property type="match status" value="1"/>
</dbReference>
<dbReference type="GO" id="GO:0042773">
    <property type="term" value="P:ATP synthesis coupled electron transport"/>
    <property type="evidence" value="ECO:0007669"/>
    <property type="project" value="InterPro"/>
</dbReference>
<dbReference type="Pfam" id="PF00384">
    <property type="entry name" value="Molybdopterin"/>
    <property type="match status" value="1"/>
</dbReference>
<evidence type="ECO:0000256" key="25">
    <source>
        <dbReference type="ARBA" id="ARBA00034078"/>
    </source>
</evidence>
<feature type="domain" description="4Fe-4S His(Cys)3-ligated-type" evidence="32">
    <location>
        <begin position="240"/>
        <end position="279"/>
    </location>
</feature>
<feature type="region of interest" description="Disordered" evidence="29">
    <location>
        <begin position="1317"/>
        <end position="1340"/>
    </location>
</feature>
<dbReference type="Pfam" id="PF10588">
    <property type="entry name" value="NADH-G_4Fe-4S_3"/>
    <property type="match status" value="1"/>
</dbReference>
<dbReference type="InterPro" id="IPR006656">
    <property type="entry name" value="Mopterin_OxRdtase"/>
</dbReference>
<comment type="similarity">
    <text evidence="4 28">Belongs to the complex I 75 kDa subunit family.</text>
</comment>
<evidence type="ECO:0000256" key="20">
    <source>
        <dbReference type="ARBA" id="ARBA00023027"/>
    </source>
</evidence>
<evidence type="ECO:0000256" key="7">
    <source>
        <dbReference type="ARBA" id="ARBA00022448"/>
    </source>
</evidence>
<evidence type="ECO:0000256" key="4">
    <source>
        <dbReference type="ARBA" id="ARBA00005404"/>
    </source>
</evidence>
<comment type="subcellular location">
    <subcellularLocation>
        <location evidence="3">Mitochondrion inner membrane</location>
        <topology evidence="3">Peripheral membrane protein</topology>
        <orientation evidence="3">Matrix side</orientation>
    </subcellularLocation>
    <subcellularLocation>
        <location evidence="2">Nucleus</location>
    </subcellularLocation>
</comment>
<keyword evidence="13" id="KW-0809">Transit peptide</keyword>
<feature type="region of interest" description="Disordered" evidence="29">
    <location>
        <begin position="48"/>
        <end position="80"/>
    </location>
</feature>
<dbReference type="Pfam" id="PF13510">
    <property type="entry name" value="Fer2_4"/>
    <property type="match status" value="1"/>
</dbReference>
<dbReference type="InterPro" id="IPR010228">
    <property type="entry name" value="NADH_UbQ_OxRdtase_Gsu"/>
</dbReference>
<evidence type="ECO:0000313" key="33">
    <source>
        <dbReference type="EMBL" id="TDH06862.1"/>
    </source>
</evidence>
<proteinExistence type="inferred from homology"/>
<dbReference type="GO" id="GO:0005743">
    <property type="term" value="C:mitochondrial inner membrane"/>
    <property type="evidence" value="ECO:0007669"/>
    <property type="project" value="UniProtKB-SubCell"/>
</dbReference>
<dbReference type="CDD" id="cd02773">
    <property type="entry name" value="MopB_Res-Cmplx1_Nad11"/>
    <property type="match status" value="1"/>
</dbReference>
<dbReference type="Pfam" id="PF22117">
    <property type="entry name" value="Fer4_Nqo3"/>
    <property type="match status" value="1"/>
</dbReference>
<evidence type="ECO:0000256" key="22">
    <source>
        <dbReference type="ARBA" id="ARBA00023128"/>
    </source>
</evidence>
<dbReference type="Pfam" id="PF22151">
    <property type="entry name" value="Fer4_NDSU1"/>
    <property type="match status" value="1"/>
</dbReference>
<dbReference type="PROSITE" id="PS00641">
    <property type="entry name" value="COMPLEX1_75K_1"/>
    <property type="match status" value="1"/>
</dbReference>
<evidence type="ECO:0000256" key="12">
    <source>
        <dbReference type="ARBA" id="ARBA00022792"/>
    </source>
</evidence>
<dbReference type="PROSITE" id="PS51839">
    <property type="entry name" value="4FE4S_HC3"/>
    <property type="match status" value="1"/>
</dbReference>
<dbReference type="EMBL" id="SCKG01000011">
    <property type="protein sequence ID" value="TDH06862.1"/>
    <property type="molecule type" value="Genomic_DNA"/>
</dbReference>
<dbReference type="CDD" id="cd00207">
    <property type="entry name" value="fer2"/>
    <property type="match status" value="1"/>
</dbReference>
<dbReference type="SUPFAM" id="SSF54862">
    <property type="entry name" value="4Fe-4S ferredoxins"/>
    <property type="match status" value="1"/>
</dbReference>
<dbReference type="InterPro" id="IPR015405">
    <property type="entry name" value="NDUFS1-like_C"/>
</dbReference>
<feature type="compositionally biased region" description="Polar residues" evidence="29">
    <location>
        <begin position="1700"/>
        <end position="1709"/>
    </location>
</feature>
<dbReference type="FunFam" id="3.30.70.20:FF:000002">
    <property type="entry name" value="NADH-ubiquinone oxidoreductase 75 kDa subunit"/>
    <property type="match status" value="1"/>
</dbReference>
<feature type="region of interest" description="Disordered" evidence="29">
    <location>
        <begin position="1670"/>
        <end position="1709"/>
    </location>
</feature>
<feature type="compositionally biased region" description="Pro residues" evidence="29">
    <location>
        <begin position="1065"/>
        <end position="1078"/>
    </location>
</feature>
<feature type="compositionally biased region" description="Acidic residues" evidence="29">
    <location>
        <begin position="1219"/>
        <end position="1234"/>
    </location>
</feature>
<feature type="domain" description="2Fe-2S ferredoxin-type" evidence="30">
    <location>
        <begin position="162"/>
        <end position="240"/>
    </location>
</feature>
<feature type="region of interest" description="Disordered" evidence="29">
    <location>
        <begin position="1783"/>
        <end position="1849"/>
    </location>
</feature>
<dbReference type="InterPro" id="IPR019574">
    <property type="entry name" value="NADH_UbQ_OxRdtase_Gsu_4Fe4S-bd"/>
</dbReference>
<dbReference type="STRING" id="8167.A0A484CVB2"/>
<evidence type="ECO:0000256" key="27">
    <source>
        <dbReference type="ARBA" id="ARBA00049551"/>
    </source>
</evidence>
<evidence type="ECO:0000256" key="9">
    <source>
        <dbReference type="ARBA" id="ARBA00022660"/>
    </source>
</evidence>
<evidence type="ECO:0000256" key="26">
    <source>
        <dbReference type="ARBA" id="ARBA00045300"/>
    </source>
</evidence>
<keyword evidence="17" id="KW-0560">Oxidoreductase</keyword>
<accession>A0A484CVB2</accession>
<dbReference type="GO" id="GO:0046872">
    <property type="term" value="F:metal ion binding"/>
    <property type="evidence" value="ECO:0007669"/>
    <property type="project" value="UniProtKB-KW"/>
</dbReference>
<feature type="compositionally biased region" description="Basic residues" evidence="29">
    <location>
        <begin position="1414"/>
        <end position="1448"/>
    </location>
</feature>
<dbReference type="GO" id="GO:0051539">
    <property type="term" value="F:4 iron, 4 sulfur cluster binding"/>
    <property type="evidence" value="ECO:0007669"/>
    <property type="project" value="UniProtKB-KW"/>
</dbReference>
<keyword evidence="7" id="KW-0813">Transport</keyword>
<keyword evidence="10" id="KW-0001">2Fe-2S</keyword>
<dbReference type="GO" id="GO:0005634">
    <property type="term" value="C:nucleus"/>
    <property type="evidence" value="ECO:0007669"/>
    <property type="project" value="UniProtKB-SubCell"/>
</dbReference>
<feature type="compositionally biased region" description="Polar residues" evidence="29">
    <location>
        <begin position="48"/>
        <end position="61"/>
    </location>
</feature>
<keyword evidence="34" id="KW-1185">Reference proteome</keyword>
<evidence type="ECO:0000256" key="18">
    <source>
        <dbReference type="ARBA" id="ARBA00023004"/>
    </source>
</evidence>
<dbReference type="Gene3D" id="3.10.20.740">
    <property type="match status" value="1"/>
</dbReference>
<evidence type="ECO:0000256" key="28">
    <source>
        <dbReference type="RuleBase" id="RU004523"/>
    </source>
</evidence>
<dbReference type="Proteomes" id="UP000295070">
    <property type="component" value="Chromosome 11"/>
</dbReference>
<evidence type="ECO:0000256" key="2">
    <source>
        <dbReference type="ARBA" id="ARBA00004123"/>
    </source>
</evidence>
<dbReference type="PROSITE" id="PS51085">
    <property type="entry name" value="2FE2S_FER_2"/>
    <property type="match status" value="1"/>
</dbReference>
<dbReference type="PANTHER" id="PTHR16198">
    <property type="match status" value="1"/>
</dbReference>
<comment type="catalytic activity">
    <reaction evidence="27">
        <text>a ubiquinone + NADH + 5 H(+)(in) = a ubiquinol + NAD(+) + 4 H(+)(out)</text>
        <dbReference type="Rhea" id="RHEA:29091"/>
        <dbReference type="Rhea" id="RHEA-COMP:9565"/>
        <dbReference type="Rhea" id="RHEA-COMP:9566"/>
        <dbReference type="ChEBI" id="CHEBI:15378"/>
        <dbReference type="ChEBI" id="CHEBI:16389"/>
        <dbReference type="ChEBI" id="CHEBI:17976"/>
        <dbReference type="ChEBI" id="CHEBI:57540"/>
        <dbReference type="ChEBI" id="CHEBI:57945"/>
        <dbReference type="EC" id="7.1.1.2"/>
    </reaction>
</comment>
<evidence type="ECO:0000256" key="14">
    <source>
        <dbReference type="ARBA" id="ARBA00022967"/>
    </source>
</evidence>
<evidence type="ECO:0000256" key="19">
    <source>
        <dbReference type="ARBA" id="ARBA00023014"/>
    </source>
</evidence>
<keyword evidence="9" id="KW-0679">Respiratory chain</keyword>
<dbReference type="FunFam" id="3.30.200.210:FF:000002">
    <property type="entry name" value="NADH-ubiquinone oxidoreductase 75 kDa subunit"/>
    <property type="match status" value="1"/>
</dbReference>
<keyword evidence="14" id="KW-1278">Translocase</keyword>
<evidence type="ECO:0000256" key="1">
    <source>
        <dbReference type="ARBA" id="ARBA00001966"/>
    </source>
</evidence>
<comment type="cofactor">
    <cofactor evidence="25">
        <name>[2Fe-2S] cluster</name>
        <dbReference type="ChEBI" id="CHEBI:190135"/>
    </cofactor>
</comment>
<keyword evidence="11" id="KW-0479">Metal-binding</keyword>
<dbReference type="SMART" id="SM00929">
    <property type="entry name" value="NADH-G_4Fe-4S_3"/>
    <property type="match status" value="1"/>
</dbReference>
<organism evidence="33 34">
    <name type="scientific">Perca flavescens</name>
    <name type="common">American yellow perch</name>
    <name type="synonym">Morone flavescens</name>
    <dbReference type="NCBI Taxonomy" id="8167"/>
    <lineage>
        <taxon>Eukaryota</taxon>
        <taxon>Metazoa</taxon>
        <taxon>Chordata</taxon>
        <taxon>Craniata</taxon>
        <taxon>Vertebrata</taxon>
        <taxon>Euteleostomi</taxon>
        <taxon>Actinopterygii</taxon>
        <taxon>Neopterygii</taxon>
        <taxon>Teleostei</taxon>
        <taxon>Neoteleostei</taxon>
        <taxon>Acanthomorphata</taxon>
        <taxon>Eupercaria</taxon>
        <taxon>Perciformes</taxon>
        <taxon>Percoidei</taxon>
        <taxon>Percidae</taxon>
        <taxon>Percinae</taxon>
        <taxon>Perca</taxon>
    </lineage>
</organism>
<feature type="compositionally biased region" description="Low complexity" evidence="29">
    <location>
        <begin position="1789"/>
        <end position="1810"/>
    </location>
</feature>
<feature type="compositionally biased region" description="Polar residues" evidence="29">
    <location>
        <begin position="1083"/>
        <end position="1107"/>
    </location>
</feature>
<feature type="region of interest" description="Disordered" evidence="29">
    <location>
        <begin position="1613"/>
        <end position="1648"/>
    </location>
</feature>
<keyword evidence="23" id="KW-0472">Membrane</keyword>
<feature type="compositionally biased region" description="Low complexity" evidence="29">
    <location>
        <begin position="1317"/>
        <end position="1327"/>
    </location>
</feature>
<dbReference type="GO" id="GO:0051537">
    <property type="term" value="F:2 iron, 2 sulfur cluster binding"/>
    <property type="evidence" value="ECO:0007669"/>
    <property type="project" value="UniProtKB-KW"/>
</dbReference>
<evidence type="ECO:0000256" key="3">
    <source>
        <dbReference type="ARBA" id="ARBA00004443"/>
    </source>
</evidence>
<comment type="function">
    <text evidence="26">Core subunit of the mitochondrial membrane respiratory chain NADH dehydrogenase (Complex I) which catalyzes electron transfer from NADH through the respiratory chain, using ubiquinone as an electron acceptor. Essential for catalysing the entry and efficient transfer of electrons within complex I. Plays a key role in the assembly and stability of complex I and participates in the association of complex I with ubiquinol-cytochrome reductase complex (Complex III) to form supercomplexes.</text>
</comment>
<keyword evidence="24" id="KW-0539">Nucleus</keyword>
<evidence type="ECO:0000256" key="15">
    <source>
        <dbReference type="ARBA" id="ARBA00022982"/>
    </source>
</evidence>
<evidence type="ECO:0000256" key="24">
    <source>
        <dbReference type="ARBA" id="ARBA00023242"/>
    </source>
</evidence>
<keyword evidence="22" id="KW-0496">Mitochondrion</keyword>